<dbReference type="Proteomes" id="UP000215335">
    <property type="component" value="Unassembled WGS sequence"/>
</dbReference>
<evidence type="ECO:0000256" key="2">
    <source>
        <dbReference type="ARBA" id="ARBA00022771"/>
    </source>
</evidence>
<feature type="domain" description="THAP-type" evidence="5">
    <location>
        <begin position="66"/>
        <end position="134"/>
    </location>
</feature>
<evidence type="ECO:0000313" key="7">
    <source>
        <dbReference type="Proteomes" id="UP000215335"/>
    </source>
</evidence>
<keyword evidence="4" id="KW-0238">DNA-binding</keyword>
<evidence type="ECO:0000256" key="3">
    <source>
        <dbReference type="ARBA" id="ARBA00022833"/>
    </source>
</evidence>
<evidence type="ECO:0000256" key="1">
    <source>
        <dbReference type="ARBA" id="ARBA00022723"/>
    </source>
</evidence>
<organism evidence="6 7">
    <name type="scientific">Trichomalopsis sarcophagae</name>
    <dbReference type="NCBI Taxonomy" id="543379"/>
    <lineage>
        <taxon>Eukaryota</taxon>
        <taxon>Metazoa</taxon>
        <taxon>Ecdysozoa</taxon>
        <taxon>Arthropoda</taxon>
        <taxon>Hexapoda</taxon>
        <taxon>Insecta</taxon>
        <taxon>Pterygota</taxon>
        <taxon>Neoptera</taxon>
        <taxon>Endopterygota</taxon>
        <taxon>Hymenoptera</taxon>
        <taxon>Apocrita</taxon>
        <taxon>Proctotrupomorpha</taxon>
        <taxon>Chalcidoidea</taxon>
        <taxon>Pteromalidae</taxon>
        <taxon>Pteromalinae</taxon>
        <taxon>Trichomalopsis</taxon>
    </lineage>
</organism>
<dbReference type="GO" id="GO:0008270">
    <property type="term" value="F:zinc ion binding"/>
    <property type="evidence" value="ECO:0007669"/>
    <property type="project" value="UniProtKB-KW"/>
</dbReference>
<dbReference type="STRING" id="543379.A0A232ED67"/>
<dbReference type="EMBL" id="NNAY01007870">
    <property type="protein sequence ID" value="OXU16294.1"/>
    <property type="molecule type" value="Genomic_DNA"/>
</dbReference>
<sequence length="271" mass="31372">MPYNQEVREKETKLLWRWRLEVVLHFRQTSGRMPLKSEAPGSDKVYNITNYEAANPSSNPPLRIFCLSDEVLQSWQNEIPSEHLLRKHHSICELHFKEDDVVKDFVHHVMPDGSIYRLQKQRPSLKKGSIPCKFLNENIENTVNKSANAYYAEFVILPNTYVCSLTALSQEIDTNQLNALLIESNENKEVDNGPKNATEEYIEMEKQNNKSITNPLLETNSVSINASFYKRRTELQKPDVAMVEKSNHFKEICDSLMQNTQSIDMPSTWLP</sequence>
<evidence type="ECO:0000256" key="4">
    <source>
        <dbReference type="ARBA" id="ARBA00023125"/>
    </source>
</evidence>
<gene>
    <name evidence="6" type="ORF">TSAR_013397</name>
</gene>
<reference evidence="6 7" key="1">
    <citation type="journal article" date="2017" name="Curr. Biol.">
        <title>The Evolution of Venom by Co-option of Single-Copy Genes.</title>
        <authorList>
            <person name="Martinson E.O."/>
            <person name="Mrinalini"/>
            <person name="Kelkar Y.D."/>
            <person name="Chang C.H."/>
            <person name="Werren J.H."/>
        </authorList>
    </citation>
    <scope>NUCLEOTIDE SEQUENCE [LARGE SCALE GENOMIC DNA]</scope>
    <source>
        <strain evidence="6 7">Alberta</strain>
        <tissue evidence="6">Whole body</tissue>
    </source>
</reference>
<keyword evidence="7" id="KW-1185">Reference proteome</keyword>
<dbReference type="Pfam" id="PF05485">
    <property type="entry name" value="THAP"/>
    <property type="match status" value="1"/>
</dbReference>
<keyword evidence="1" id="KW-0479">Metal-binding</keyword>
<proteinExistence type="predicted"/>
<keyword evidence="3" id="KW-0862">Zinc</keyword>
<keyword evidence="2" id="KW-0863">Zinc-finger</keyword>
<accession>A0A232ED67</accession>
<dbReference type="InterPro" id="IPR006612">
    <property type="entry name" value="THAP_Znf"/>
</dbReference>
<dbReference type="GO" id="GO:0003677">
    <property type="term" value="F:DNA binding"/>
    <property type="evidence" value="ECO:0007669"/>
    <property type="project" value="UniProtKB-KW"/>
</dbReference>
<evidence type="ECO:0000313" key="6">
    <source>
        <dbReference type="EMBL" id="OXU16294.1"/>
    </source>
</evidence>
<comment type="caution">
    <text evidence="6">The sequence shown here is derived from an EMBL/GenBank/DDBJ whole genome shotgun (WGS) entry which is preliminary data.</text>
</comment>
<evidence type="ECO:0000259" key="5">
    <source>
        <dbReference type="Pfam" id="PF05485"/>
    </source>
</evidence>
<dbReference type="AlphaFoldDB" id="A0A232ED67"/>
<name>A0A232ED67_9HYME</name>
<protein>
    <recommendedName>
        <fullName evidence="5">THAP-type domain-containing protein</fullName>
    </recommendedName>
</protein>